<reference evidence="1" key="1">
    <citation type="submission" date="2014-09" db="EMBL/GenBank/DDBJ databases">
        <authorList>
            <person name="Magalhaes I.L.F."/>
            <person name="Oliveira U."/>
            <person name="Santos F.R."/>
            <person name="Vidigal T.H.D.A."/>
            <person name="Brescovit A.D."/>
            <person name="Santos A.J."/>
        </authorList>
    </citation>
    <scope>NUCLEOTIDE SEQUENCE</scope>
    <source>
        <tissue evidence="1">Shoot tissue taken approximately 20 cm above the soil surface</tissue>
    </source>
</reference>
<reference evidence="1" key="2">
    <citation type="journal article" date="2015" name="Data Brief">
        <title>Shoot transcriptome of the giant reed, Arundo donax.</title>
        <authorList>
            <person name="Barrero R.A."/>
            <person name="Guerrero F.D."/>
            <person name="Moolhuijzen P."/>
            <person name="Goolsby J.A."/>
            <person name="Tidwell J."/>
            <person name="Bellgard S.E."/>
            <person name="Bellgard M.I."/>
        </authorList>
    </citation>
    <scope>NUCLEOTIDE SEQUENCE</scope>
    <source>
        <tissue evidence="1">Shoot tissue taken approximately 20 cm above the soil surface</tissue>
    </source>
</reference>
<dbReference type="AlphaFoldDB" id="A0A0A9QN34"/>
<dbReference type="EMBL" id="GBRH01239798">
    <property type="protein sequence ID" value="JAD58097.1"/>
    <property type="molecule type" value="Transcribed_RNA"/>
</dbReference>
<name>A0A0A9QN34_ARUDO</name>
<proteinExistence type="predicted"/>
<sequence length="77" mass="8852">MNGFVVLGEIFSVACWYHIVLAFEHVKGVHYSSSIPLHMMQLRFICRVIPALIAFWQVFCYREVSVSVAVTSTFQCH</sequence>
<organism evidence="1">
    <name type="scientific">Arundo donax</name>
    <name type="common">Giant reed</name>
    <name type="synonym">Donax arundinaceus</name>
    <dbReference type="NCBI Taxonomy" id="35708"/>
    <lineage>
        <taxon>Eukaryota</taxon>
        <taxon>Viridiplantae</taxon>
        <taxon>Streptophyta</taxon>
        <taxon>Embryophyta</taxon>
        <taxon>Tracheophyta</taxon>
        <taxon>Spermatophyta</taxon>
        <taxon>Magnoliopsida</taxon>
        <taxon>Liliopsida</taxon>
        <taxon>Poales</taxon>
        <taxon>Poaceae</taxon>
        <taxon>PACMAD clade</taxon>
        <taxon>Arundinoideae</taxon>
        <taxon>Arundineae</taxon>
        <taxon>Arundo</taxon>
    </lineage>
</organism>
<accession>A0A0A9QN34</accession>
<protein>
    <submittedName>
        <fullName evidence="1">Uncharacterized protein</fullName>
    </submittedName>
</protein>
<evidence type="ECO:0000313" key="1">
    <source>
        <dbReference type="EMBL" id="JAD58097.1"/>
    </source>
</evidence>